<accession>A0A7I8D6X0</accession>
<feature type="transmembrane region" description="Helical" evidence="6">
    <location>
        <begin position="25"/>
        <end position="43"/>
    </location>
</feature>
<dbReference type="PANTHER" id="PTHR30250">
    <property type="entry name" value="PST FAMILY PREDICTED COLANIC ACID TRANSPORTER"/>
    <property type="match status" value="1"/>
</dbReference>
<evidence type="ECO:0000313" key="8">
    <source>
        <dbReference type="Proteomes" id="UP000593890"/>
    </source>
</evidence>
<feature type="transmembrane region" description="Helical" evidence="6">
    <location>
        <begin position="222"/>
        <end position="241"/>
    </location>
</feature>
<keyword evidence="3 6" id="KW-0812">Transmembrane</keyword>
<evidence type="ECO:0000256" key="6">
    <source>
        <dbReference type="SAM" id="Phobius"/>
    </source>
</evidence>
<feature type="transmembrane region" description="Helical" evidence="6">
    <location>
        <begin position="329"/>
        <end position="352"/>
    </location>
</feature>
<dbReference type="GO" id="GO:0005886">
    <property type="term" value="C:plasma membrane"/>
    <property type="evidence" value="ECO:0007669"/>
    <property type="project" value="UniProtKB-SubCell"/>
</dbReference>
<evidence type="ECO:0008006" key="9">
    <source>
        <dbReference type="Google" id="ProtNLM"/>
    </source>
</evidence>
<feature type="transmembrane region" description="Helical" evidence="6">
    <location>
        <begin position="297"/>
        <end position="317"/>
    </location>
</feature>
<evidence type="ECO:0000256" key="2">
    <source>
        <dbReference type="ARBA" id="ARBA00022475"/>
    </source>
</evidence>
<keyword evidence="8" id="KW-1185">Reference proteome</keyword>
<feature type="transmembrane region" description="Helical" evidence="6">
    <location>
        <begin position="182"/>
        <end position="202"/>
    </location>
</feature>
<gene>
    <name evidence="7" type="primary">cps4J</name>
    <name evidence="7" type="ORF">C12CBH8_18780</name>
</gene>
<keyword evidence="4 6" id="KW-1133">Transmembrane helix</keyword>
<feature type="transmembrane region" description="Helical" evidence="6">
    <location>
        <begin position="262"/>
        <end position="282"/>
    </location>
</feature>
<feature type="transmembrane region" description="Helical" evidence="6">
    <location>
        <begin position="150"/>
        <end position="170"/>
    </location>
</feature>
<reference evidence="8" key="1">
    <citation type="submission" date="2020-07" db="EMBL/GenBank/DDBJ databases">
        <title>Complete genome sequencing of Clostridia bacterium strain 12CBH8.</title>
        <authorList>
            <person name="Sakamoto M."/>
            <person name="Murakami T."/>
            <person name="Mori H."/>
        </authorList>
    </citation>
    <scope>NUCLEOTIDE SEQUENCE [LARGE SCALE GENOMIC DNA]</scope>
    <source>
        <strain evidence="8">12CBH8</strain>
    </source>
</reference>
<dbReference type="AlphaFoldDB" id="A0A7I8D6X0"/>
<feature type="transmembrane region" description="Helical" evidence="6">
    <location>
        <begin position="90"/>
        <end position="109"/>
    </location>
</feature>
<evidence type="ECO:0000256" key="5">
    <source>
        <dbReference type="ARBA" id="ARBA00023136"/>
    </source>
</evidence>
<feature type="transmembrane region" description="Helical" evidence="6">
    <location>
        <begin position="395"/>
        <end position="411"/>
    </location>
</feature>
<dbReference type="PANTHER" id="PTHR30250:SF11">
    <property type="entry name" value="O-ANTIGEN TRANSPORTER-RELATED"/>
    <property type="match status" value="1"/>
</dbReference>
<feature type="transmembrane region" description="Helical" evidence="6">
    <location>
        <begin position="358"/>
        <end position="375"/>
    </location>
</feature>
<name>A0A7I8D6X0_9FIRM</name>
<dbReference type="Pfam" id="PF01943">
    <property type="entry name" value="Polysacc_synt"/>
    <property type="match status" value="1"/>
</dbReference>
<keyword evidence="2" id="KW-1003">Cell membrane</keyword>
<feature type="transmembrane region" description="Helical" evidence="6">
    <location>
        <begin position="121"/>
        <end position="144"/>
    </location>
</feature>
<evidence type="ECO:0000256" key="1">
    <source>
        <dbReference type="ARBA" id="ARBA00004651"/>
    </source>
</evidence>
<dbReference type="KEGG" id="sman:C12CBH8_18780"/>
<protein>
    <recommendedName>
        <fullName evidence="9">Polysaccharide biosynthesis protein C-terminal domain-containing protein</fullName>
    </recommendedName>
</protein>
<evidence type="ECO:0000313" key="7">
    <source>
        <dbReference type="EMBL" id="BCI61239.1"/>
    </source>
</evidence>
<sequence>MLTTPIFTRLLSTAEYGQYNVFNSWLSIVTIFVSLDLAAGVYTQGLIKFETERKVYSSSLQGLTTTLCLFWTVIYLLFRNFWNDLFSLTTVQMLAMLVMIWATAVFRFWAGEQRVLYRYKALVFVTLGVSFAKPVIGIVFVVLAEDKVTARILGLALVELIGYAGFFFVQMWRGKKFYSAKFWKHALLFNLPLIPHYLSQVVLSSADRIMIKDMVGDSQAGIYSLAYAVSSIMALFNSSLSQTISPWVYRKIKEKKIKDIPSVAYISLALIAGVNLLLIALAPEAVAIFAPRSYHEAIWVIPPVAMSVYFMYSYDLFAKFAFYYEKTNFIMLASIIGAALNVVLNFICIGIWGYVAAGYTTLVCYIVYCIGHYIFMNKTCDKYCDGVRPYQLKKILFITIPFLAMGFLLLLTYNYAILRYGLIAVAAVFAFVKRKQLVGLVKKVMAVKKS</sequence>
<proteinExistence type="predicted"/>
<keyword evidence="5 6" id="KW-0472">Membrane</keyword>
<evidence type="ECO:0000256" key="4">
    <source>
        <dbReference type="ARBA" id="ARBA00022989"/>
    </source>
</evidence>
<evidence type="ECO:0000256" key="3">
    <source>
        <dbReference type="ARBA" id="ARBA00022692"/>
    </source>
</evidence>
<dbReference type="Proteomes" id="UP000593890">
    <property type="component" value="Chromosome"/>
</dbReference>
<dbReference type="EMBL" id="AP023321">
    <property type="protein sequence ID" value="BCI61239.1"/>
    <property type="molecule type" value="Genomic_DNA"/>
</dbReference>
<dbReference type="InterPro" id="IPR050833">
    <property type="entry name" value="Poly_Biosynth_Transport"/>
</dbReference>
<organism evidence="7 8">
    <name type="scientific">Solibaculum mannosilyticum</name>
    <dbReference type="NCBI Taxonomy" id="2780922"/>
    <lineage>
        <taxon>Bacteria</taxon>
        <taxon>Bacillati</taxon>
        <taxon>Bacillota</taxon>
        <taxon>Clostridia</taxon>
        <taxon>Eubacteriales</taxon>
        <taxon>Oscillospiraceae</taxon>
        <taxon>Solibaculum</taxon>
    </lineage>
</organism>
<feature type="transmembrane region" description="Helical" evidence="6">
    <location>
        <begin position="417"/>
        <end position="433"/>
    </location>
</feature>
<dbReference type="InterPro" id="IPR002797">
    <property type="entry name" value="Polysacc_synth"/>
</dbReference>
<feature type="transmembrane region" description="Helical" evidence="6">
    <location>
        <begin position="55"/>
        <end position="78"/>
    </location>
</feature>
<comment type="subcellular location">
    <subcellularLocation>
        <location evidence="1">Cell membrane</location>
        <topology evidence="1">Multi-pass membrane protein</topology>
    </subcellularLocation>
</comment>